<organism evidence="9 10">
    <name type="scientific">Hyphococcus aureus</name>
    <dbReference type="NCBI Taxonomy" id="2666033"/>
    <lineage>
        <taxon>Bacteria</taxon>
        <taxon>Pseudomonadati</taxon>
        <taxon>Pseudomonadota</taxon>
        <taxon>Alphaproteobacteria</taxon>
        <taxon>Parvularculales</taxon>
        <taxon>Parvularculaceae</taxon>
        <taxon>Hyphococcus</taxon>
    </lineage>
</organism>
<comment type="cofactor">
    <cofactor evidence="7">
        <name>Mg(2+)</name>
        <dbReference type="ChEBI" id="CHEBI:18420"/>
    </cofactor>
    <text evidence="7">Binds 1 Mg(2+) ion per subunit.</text>
</comment>
<keyword evidence="5 7" id="KW-0460">Magnesium</keyword>
<keyword evidence="4 7" id="KW-0378">Hydrolase</keyword>
<dbReference type="InterPro" id="IPR029001">
    <property type="entry name" value="ITPase-like_fam"/>
</dbReference>
<comment type="catalytic activity">
    <reaction evidence="7">
        <text>XTP + H2O = XMP + diphosphate + H(+)</text>
        <dbReference type="Rhea" id="RHEA:28610"/>
        <dbReference type="ChEBI" id="CHEBI:15377"/>
        <dbReference type="ChEBI" id="CHEBI:15378"/>
        <dbReference type="ChEBI" id="CHEBI:33019"/>
        <dbReference type="ChEBI" id="CHEBI:57464"/>
        <dbReference type="ChEBI" id="CHEBI:61314"/>
        <dbReference type="EC" id="3.6.1.66"/>
    </reaction>
</comment>
<feature type="active site" description="Proton acceptor" evidence="7">
    <location>
        <position position="78"/>
    </location>
</feature>
<evidence type="ECO:0000256" key="2">
    <source>
        <dbReference type="ARBA" id="ARBA00022723"/>
    </source>
</evidence>
<accession>A0ABW1KU66</accession>
<comment type="catalytic activity">
    <reaction evidence="7">
        <text>dITP + H2O = dIMP + diphosphate + H(+)</text>
        <dbReference type="Rhea" id="RHEA:28342"/>
        <dbReference type="ChEBI" id="CHEBI:15377"/>
        <dbReference type="ChEBI" id="CHEBI:15378"/>
        <dbReference type="ChEBI" id="CHEBI:33019"/>
        <dbReference type="ChEBI" id="CHEBI:61194"/>
        <dbReference type="ChEBI" id="CHEBI:61382"/>
        <dbReference type="EC" id="3.6.1.66"/>
    </reaction>
</comment>
<dbReference type="PANTHER" id="PTHR11067:SF9">
    <property type="entry name" value="INOSINE TRIPHOSPHATE PYROPHOSPHATASE"/>
    <property type="match status" value="1"/>
</dbReference>
<keyword evidence="2 7" id="KW-0479">Metal-binding</keyword>
<protein>
    <recommendedName>
        <fullName evidence="7">dITP/XTP pyrophosphatase</fullName>
        <ecNumber evidence="7">3.6.1.66</ecNumber>
    </recommendedName>
    <alternativeName>
        <fullName evidence="7">Non-canonical purine NTP pyrophosphatase</fullName>
    </alternativeName>
    <alternativeName>
        <fullName evidence="7">Non-standard purine NTP pyrophosphatase</fullName>
    </alternativeName>
    <alternativeName>
        <fullName evidence="7">Nucleoside-triphosphate diphosphatase</fullName>
    </alternativeName>
    <alternativeName>
        <fullName evidence="7">Nucleoside-triphosphate pyrophosphatase</fullName>
        <shortName evidence="7">NTPase</shortName>
    </alternativeName>
</protein>
<reference evidence="9 10" key="1">
    <citation type="submission" date="2024-09" db="EMBL/GenBank/DDBJ databases">
        <authorList>
            <person name="Zhang Z.-H."/>
        </authorList>
    </citation>
    <scope>NUCLEOTIDE SEQUENCE [LARGE SCALE GENOMIC DNA]</scope>
    <source>
        <strain evidence="9 10">HHTR114</strain>
    </source>
</reference>
<dbReference type="EMBL" id="JBHPON010000001">
    <property type="protein sequence ID" value="MFC6035074.1"/>
    <property type="molecule type" value="Genomic_DNA"/>
</dbReference>
<dbReference type="InterPro" id="IPR002637">
    <property type="entry name" value="RdgB/HAM1"/>
</dbReference>
<dbReference type="GO" id="GO:0036220">
    <property type="term" value="F:ITP diphosphatase activity"/>
    <property type="evidence" value="ECO:0007669"/>
    <property type="project" value="UniProtKB-EC"/>
</dbReference>
<evidence type="ECO:0000256" key="5">
    <source>
        <dbReference type="ARBA" id="ARBA00022842"/>
    </source>
</evidence>
<feature type="binding site" evidence="7">
    <location>
        <position position="79"/>
    </location>
    <ligand>
        <name>substrate</name>
    </ligand>
</feature>
<evidence type="ECO:0000256" key="1">
    <source>
        <dbReference type="ARBA" id="ARBA00008023"/>
    </source>
</evidence>
<sequence length="202" mass="21561">MGENVRKLGPGRLVIASHNDGKVREINELLAPLGIEAVSAKKLGLDDPEETGTTFAGNAELKALAAAKAANLPSLADDSGLAVTALSGAPGIFSARWAGEPRDFGAAMKKVESALFDSGTEDFSAKFVCALCLAWPDGHTETFEGEIKGVLCFPPRGEKGFGYDPIFVPDGYHVTFAEMEPDEKHDISHRADAFRKLMKAHF</sequence>
<evidence type="ECO:0000313" key="9">
    <source>
        <dbReference type="EMBL" id="MFC6035074.1"/>
    </source>
</evidence>
<feature type="binding site" evidence="7">
    <location>
        <begin position="161"/>
        <end position="164"/>
    </location>
    <ligand>
        <name>substrate</name>
    </ligand>
</feature>
<dbReference type="SUPFAM" id="SSF52972">
    <property type="entry name" value="ITPase-like"/>
    <property type="match status" value="1"/>
</dbReference>
<dbReference type="NCBIfam" id="TIGR00042">
    <property type="entry name" value="RdgB/HAM1 family non-canonical purine NTP pyrophosphatase"/>
    <property type="match status" value="1"/>
</dbReference>
<evidence type="ECO:0000256" key="8">
    <source>
        <dbReference type="RuleBase" id="RU003781"/>
    </source>
</evidence>
<comment type="caution">
    <text evidence="9">The sequence shown here is derived from an EMBL/GenBank/DDBJ whole genome shotgun (WGS) entry which is preliminary data.</text>
</comment>
<evidence type="ECO:0000256" key="3">
    <source>
        <dbReference type="ARBA" id="ARBA00022741"/>
    </source>
</evidence>
<dbReference type="RefSeq" id="WP_379879596.1">
    <property type="nucleotide sequence ID" value="NZ_JBHPON010000001.1"/>
</dbReference>
<name>A0ABW1KU66_9PROT</name>
<keyword evidence="3 7" id="KW-0547">Nucleotide-binding</keyword>
<evidence type="ECO:0000313" key="10">
    <source>
        <dbReference type="Proteomes" id="UP001596116"/>
    </source>
</evidence>
<evidence type="ECO:0000256" key="4">
    <source>
        <dbReference type="ARBA" id="ARBA00022801"/>
    </source>
</evidence>
<comment type="catalytic activity">
    <reaction evidence="7">
        <text>ITP + H2O = IMP + diphosphate + H(+)</text>
        <dbReference type="Rhea" id="RHEA:29399"/>
        <dbReference type="ChEBI" id="CHEBI:15377"/>
        <dbReference type="ChEBI" id="CHEBI:15378"/>
        <dbReference type="ChEBI" id="CHEBI:33019"/>
        <dbReference type="ChEBI" id="CHEBI:58053"/>
        <dbReference type="ChEBI" id="CHEBI:61402"/>
        <dbReference type="EC" id="3.6.1.66"/>
    </reaction>
</comment>
<feature type="binding site" evidence="7">
    <location>
        <position position="184"/>
    </location>
    <ligand>
        <name>substrate</name>
    </ligand>
</feature>
<comment type="subunit">
    <text evidence="7">Homodimer.</text>
</comment>
<dbReference type="Proteomes" id="UP001596116">
    <property type="component" value="Unassembled WGS sequence"/>
</dbReference>
<dbReference type="Pfam" id="PF01725">
    <property type="entry name" value="Ham1p_like"/>
    <property type="match status" value="1"/>
</dbReference>
<dbReference type="EC" id="3.6.1.66" evidence="7"/>
<dbReference type="Gene3D" id="3.90.950.10">
    <property type="match status" value="1"/>
</dbReference>
<feature type="binding site" evidence="7">
    <location>
        <begin position="17"/>
        <end position="22"/>
    </location>
    <ligand>
        <name>substrate</name>
    </ligand>
</feature>
<feature type="binding site" evidence="7">
    <location>
        <begin position="189"/>
        <end position="190"/>
    </location>
    <ligand>
        <name>substrate</name>
    </ligand>
</feature>
<proteinExistence type="inferred from homology"/>
<comment type="function">
    <text evidence="7">Pyrophosphatase that catalyzes the hydrolysis of nucleoside triphosphates to their monophosphate derivatives, with a high preference for the non-canonical purine nucleotides XTP (xanthosine triphosphate), dITP (deoxyinosine triphosphate) and ITP. Seems to function as a house-cleaning enzyme that removes non-canonical purine nucleotides from the nucleotide pool, thus preventing their incorporation into DNA/RNA and avoiding chromosomal lesions.</text>
</comment>
<dbReference type="CDD" id="cd00515">
    <property type="entry name" value="HAM1"/>
    <property type="match status" value="1"/>
</dbReference>
<dbReference type="HAMAP" id="MF_01405">
    <property type="entry name" value="Non_canon_purine_NTPase"/>
    <property type="match status" value="1"/>
</dbReference>
<keyword evidence="6 7" id="KW-0546">Nucleotide metabolism</keyword>
<evidence type="ECO:0000256" key="7">
    <source>
        <dbReference type="HAMAP-Rule" id="MF_01405"/>
    </source>
</evidence>
<feature type="binding site" evidence="7">
    <location>
        <position position="78"/>
    </location>
    <ligand>
        <name>Mg(2+)</name>
        <dbReference type="ChEBI" id="CHEBI:18420"/>
    </ligand>
</feature>
<gene>
    <name evidence="9" type="primary">rdgB</name>
    <name evidence="9" type="ORF">ACFMB1_05930</name>
</gene>
<comment type="similarity">
    <text evidence="1 7 8">Belongs to the HAM1 NTPase family.</text>
</comment>
<dbReference type="InterPro" id="IPR020922">
    <property type="entry name" value="dITP/XTP_pyrophosphatase"/>
</dbReference>
<keyword evidence="10" id="KW-1185">Reference proteome</keyword>
<dbReference type="PANTHER" id="PTHR11067">
    <property type="entry name" value="INOSINE TRIPHOSPHATE PYROPHOSPHATASE/HAM1 PROTEIN"/>
    <property type="match status" value="1"/>
</dbReference>
<feature type="binding site" evidence="7">
    <location>
        <position position="49"/>
    </location>
    <ligand>
        <name>Mg(2+)</name>
        <dbReference type="ChEBI" id="CHEBI:18420"/>
    </ligand>
</feature>
<evidence type="ECO:0000256" key="6">
    <source>
        <dbReference type="ARBA" id="ARBA00023080"/>
    </source>
</evidence>